<proteinExistence type="predicted"/>
<name>L1J1N1_GUITC</name>
<reference evidence="1 3" key="1">
    <citation type="journal article" date="2012" name="Nature">
        <title>Algal genomes reveal evolutionary mosaicism and the fate of nucleomorphs.</title>
        <authorList>
            <consortium name="DOE Joint Genome Institute"/>
            <person name="Curtis B.A."/>
            <person name="Tanifuji G."/>
            <person name="Burki F."/>
            <person name="Gruber A."/>
            <person name="Irimia M."/>
            <person name="Maruyama S."/>
            <person name="Arias M.C."/>
            <person name="Ball S.G."/>
            <person name="Gile G.H."/>
            <person name="Hirakawa Y."/>
            <person name="Hopkins J.F."/>
            <person name="Kuo A."/>
            <person name="Rensing S.A."/>
            <person name="Schmutz J."/>
            <person name="Symeonidi A."/>
            <person name="Elias M."/>
            <person name="Eveleigh R.J."/>
            <person name="Herman E.K."/>
            <person name="Klute M.J."/>
            <person name="Nakayama T."/>
            <person name="Obornik M."/>
            <person name="Reyes-Prieto A."/>
            <person name="Armbrust E.V."/>
            <person name="Aves S.J."/>
            <person name="Beiko R.G."/>
            <person name="Coutinho P."/>
            <person name="Dacks J.B."/>
            <person name="Durnford D.G."/>
            <person name="Fast N.M."/>
            <person name="Green B.R."/>
            <person name="Grisdale C.J."/>
            <person name="Hempel F."/>
            <person name="Henrissat B."/>
            <person name="Hoppner M.P."/>
            <person name="Ishida K."/>
            <person name="Kim E."/>
            <person name="Koreny L."/>
            <person name="Kroth P.G."/>
            <person name="Liu Y."/>
            <person name="Malik S.B."/>
            <person name="Maier U.G."/>
            <person name="McRose D."/>
            <person name="Mock T."/>
            <person name="Neilson J.A."/>
            <person name="Onodera N.T."/>
            <person name="Poole A.M."/>
            <person name="Pritham E.J."/>
            <person name="Richards T.A."/>
            <person name="Rocap G."/>
            <person name="Roy S.W."/>
            <person name="Sarai C."/>
            <person name="Schaack S."/>
            <person name="Shirato S."/>
            <person name="Slamovits C.H."/>
            <person name="Spencer D.F."/>
            <person name="Suzuki S."/>
            <person name="Worden A.Z."/>
            <person name="Zauner S."/>
            <person name="Barry K."/>
            <person name="Bell C."/>
            <person name="Bharti A.K."/>
            <person name="Crow J.A."/>
            <person name="Grimwood J."/>
            <person name="Kramer R."/>
            <person name="Lindquist E."/>
            <person name="Lucas S."/>
            <person name="Salamov A."/>
            <person name="McFadden G.I."/>
            <person name="Lane C.E."/>
            <person name="Keeling P.J."/>
            <person name="Gray M.W."/>
            <person name="Grigoriev I.V."/>
            <person name="Archibald J.M."/>
        </authorList>
    </citation>
    <scope>NUCLEOTIDE SEQUENCE</scope>
    <source>
        <strain evidence="1 3">CCMP2712</strain>
    </source>
</reference>
<dbReference type="EMBL" id="JH993016">
    <property type="protein sequence ID" value="EKX42433.1"/>
    <property type="molecule type" value="Genomic_DNA"/>
</dbReference>
<evidence type="ECO:0000313" key="2">
    <source>
        <dbReference type="EnsemblProtists" id="EKX42433"/>
    </source>
</evidence>
<keyword evidence="3" id="KW-1185">Reference proteome</keyword>
<accession>L1J1N1</accession>
<evidence type="ECO:0000313" key="3">
    <source>
        <dbReference type="Proteomes" id="UP000011087"/>
    </source>
</evidence>
<evidence type="ECO:0000313" key="1">
    <source>
        <dbReference type="EMBL" id="EKX42433.1"/>
    </source>
</evidence>
<dbReference type="KEGG" id="gtt:GUITHDRAFT_111409"/>
<reference evidence="2" key="3">
    <citation type="submission" date="2016-03" db="UniProtKB">
        <authorList>
            <consortium name="EnsemblProtists"/>
        </authorList>
    </citation>
    <scope>IDENTIFICATION</scope>
</reference>
<gene>
    <name evidence="1" type="ORF">GUITHDRAFT_111409</name>
</gene>
<dbReference type="EnsemblProtists" id="EKX42433">
    <property type="protein sequence ID" value="EKX42433"/>
    <property type="gene ID" value="GUITHDRAFT_111409"/>
</dbReference>
<dbReference type="AlphaFoldDB" id="L1J1N1"/>
<protein>
    <submittedName>
        <fullName evidence="1 2">Uncharacterized protein</fullName>
    </submittedName>
</protein>
<sequence length="138" mass="15651">MERWIGRDLHKKKIRVKQNAFVTREETKKLLDLLDLGSTESVVDGPCVSEHHGADARKHSKPRASLYRLHVKAYRYTSVAGCRCQDQTVEVTEIPVGKLVGGFKSNWKRVMKLVLDGSETELSDNGMRQSMGIREVAR</sequence>
<organism evidence="1">
    <name type="scientific">Guillardia theta (strain CCMP2712)</name>
    <name type="common">Cryptophyte</name>
    <dbReference type="NCBI Taxonomy" id="905079"/>
    <lineage>
        <taxon>Eukaryota</taxon>
        <taxon>Cryptophyceae</taxon>
        <taxon>Pyrenomonadales</taxon>
        <taxon>Geminigeraceae</taxon>
        <taxon>Guillardia</taxon>
    </lineage>
</organism>
<dbReference type="RefSeq" id="XP_005829413.1">
    <property type="nucleotide sequence ID" value="XM_005829356.1"/>
</dbReference>
<reference evidence="3" key="2">
    <citation type="submission" date="2012-11" db="EMBL/GenBank/DDBJ databases">
        <authorList>
            <person name="Kuo A."/>
            <person name="Curtis B.A."/>
            <person name="Tanifuji G."/>
            <person name="Burki F."/>
            <person name="Gruber A."/>
            <person name="Irimia M."/>
            <person name="Maruyama S."/>
            <person name="Arias M.C."/>
            <person name="Ball S.G."/>
            <person name="Gile G.H."/>
            <person name="Hirakawa Y."/>
            <person name="Hopkins J.F."/>
            <person name="Rensing S.A."/>
            <person name="Schmutz J."/>
            <person name="Symeonidi A."/>
            <person name="Elias M."/>
            <person name="Eveleigh R.J."/>
            <person name="Herman E.K."/>
            <person name="Klute M.J."/>
            <person name="Nakayama T."/>
            <person name="Obornik M."/>
            <person name="Reyes-Prieto A."/>
            <person name="Armbrust E.V."/>
            <person name="Aves S.J."/>
            <person name="Beiko R.G."/>
            <person name="Coutinho P."/>
            <person name="Dacks J.B."/>
            <person name="Durnford D.G."/>
            <person name="Fast N.M."/>
            <person name="Green B.R."/>
            <person name="Grisdale C."/>
            <person name="Hempe F."/>
            <person name="Henrissat B."/>
            <person name="Hoppner M.P."/>
            <person name="Ishida K.-I."/>
            <person name="Kim E."/>
            <person name="Koreny L."/>
            <person name="Kroth P.G."/>
            <person name="Liu Y."/>
            <person name="Malik S.-B."/>
            <person name="Maier U.G."/>
            <person name="McRose D."/>
            <person name="Mock T."/>
            <person name="Neilson J.A."/>
            <person name="Onodera N.T."/>
            <person name="Poole A.M."/>
            <person name="Pritham E.J."/>
            <person name="Richards T.A."/>
            <person name="Rocap G."/>
            <person name="Roy S.W."/>
            <person name="Sarai C."/>
            <person name="Schaack S."/>
            <person name="Shirato S."/>
            <person name="Slamovits C.H."/>
            <person name="Spencer D.F."/>
            <person name="Suzuki S."/>
            <person name="Worden A.Z."/>
            <person name="Zauner S."/>
            <person name="Barry K."/>
            <person name="Bell C."/>
            <person name="Bharti A.K."/>
            <person name="Crow J.A."/>
            <person name="Grimwood J."/>
            <person name="Kramer R."/>
            <person name="Lindquist E."/>
            <person name="Lucas S."/>
            <person name="Salamov A."/>
            <person name="McFadden G.I."/>
            <person name="Lane C.E."/>
            <person name="Keeling P.J."/>
            <person name="Gray M.W."/>
            <person name="Grigoriev I.V."/>
            <person name="Archibald J.M."/>
        </authorList>
    </citation>
    <scope>NUCLEOTIDE SEQUENCE</scope>
    <source>
        <strain evidence="3">CCMP2712</strain>
    </source>
</reference>
<dbReference type="HOGENOM" id="CLU_1859084_0_0_1"/>
<dbReference type="GeneID" id="17299212"/>
<dbReference type="Proteomes" id="UP000011087">
    <property type="component" value="Unassembled WGS sequence"/>
</dbReference>
<dbReference type="PaxDb" id="55529-EKX42433"/>